<organism evidence="1 2">
    <name type="scientific">Handroanthus impetiginosus</name>
    <dbReference type="NCBI Taxonomy" id="429701"/>
    <lineage>
        <taxon>Eukaryota</taxon>
        <taxon>Viridiplantae</taxon>
        <taxon>Streptophyta</taxon>
        <taxon>Embryophyta</taxon>
        <taxon>Tracheophyta</taxon>
        <taxon>Spermatophyta</taxon>
        <taxon>Magnoliopsida</taxon>
        <taxon>eudicotyledons</taxon>
        <taxon>Gunneridae</taxon>
        <taxon>Pentapetalae</taxon>
        <taxon>asterids</taxon>
        <taxon>lamiids</taxon>
        <taxon>Lamiales</taxon>
        <taxon>Bignoniaceae</taxon>
        <taxon>Crescentiina</taxon>
        <taxon>Tabebuia alliance</taxon>
        <taxon>Handroanthus</taxon>
    </lineage>
</organism>
<reference evidence="2" key="1">
    <citation type="journal article" date="2018" name="Gigascience">
        <title>Genome assembly of the Pink Ipe (Handroanthus impetiginosus, Bignoniaceae), a highly valued, ecologically keystone Neotropical timber forest tree.</title>
        <authorList>
            <person name="Silva-Junior O.B."/>
            <person name="Grattapaglia D."/>
            <person name="Novaes E."/>
            <person name="Collevatti R.G."/>
        </authorList>
    </citation>
    <scope>NUCLEOTIDE SEQUENCE [LARGE SCALE GENOMIC DNA]</scope>
    <source>
        <strain evidence="2">cv. UFG-1</strain>
    </source>
</reference>
<dbReference type="PANTHER" id="PTHR34371:SF2">
    <property type="entry name" value="DUF688 FAMILY PROTEIN"/>
    <property type="match status" value="1"/>
</dbReference>
<evidence type="ECO:0000313" key="2">
    <source>
        <dbReference type="Proteomes" id="UP000231279"/>
    </source>
</evidence>
<sequence>MGEEDEKEPIFSSLKLPFLHIPLATMDSPEHPSGLSTPPLQTLVSVPFKWEEQPGKPRPCSDIIPLPEPVKCLELPPCRMEPANKITKTPSPTTVLDGPYNVGKPKFSSFRFLREGHDSFESCTSGSPEGLLGGSNKKGFFSKFRGGRKEFDGGSSRFSSSSFCSSDSDESCVKVKDSGGGKMRRNGSFYSFSHARPSHILATIYEGLKQVVQWKGSRKSK</sequence>
<dbReference type="EMBL" id="NKXS01000399">
    <property type="protein sequence ID" value="PIN24551.1"/>
    <property type="molecule type" value="Genomic_DNA"/>
</dbReference>
<proteinExistence type="predicted"/>
<comment type="caution">
    <text evidence="1">The sequence shown here is derived from an EMBL/GenBank/DDBJ whole genome shotgun (WGS) entry which is preliminary data.</text>
</comment>
<dbReference type="OrthoDB" id="1934555at2759"/>
<dbReference type="PANTHER" id="PTHR34371">
    <property type="entry name" value="OS01G0551000 PROTEIN"/>
    <property type="match status" value="1"/>
</dbReference>
<dbReference type="AlphaFoldDB" id="A0A2G9I476"/>
<keyword evidence="2" id="KW-1185">Reference proteome</keyword>
<evidence type="ECO:0000313" key="1">
    <source>
        <dbReference type="EMBL" id="PIN24551.1"/>
    </source>
</evidence>
<protein>
    <submittedName>
        <fullName evidence="1">Uncharacterized protein</fullName>
    </submittedName>
</protein>
<name>A0A2G9I476_9LAMI</name>
<accession>A0A2G9I476</accession>
<gene>
    <name evidence="1" type="ORF">CDL12_02736</name>
</gene>
<dbReference type="Proteomes" id="UP000231279">
    <property type="component" value="Unassembled WGS sequence"/>
</dbReference>